<dbReference type="InterPro" id="IPR042219">
    <property type="entry name" value="AAA_lid_11_sf"/>
</dbReference>
<feature type="domain" description="Dynein heavy chain region D6 P-loop" evidence="3">
    <location>
        <begin position="5"/>
        <end position="64"/>
    </location>
</feature>
<dbReference type="Gene3D" id="1.10.8.720">
    <property type="entry name" value="Region D6 of dynein motor"/>
    <property type="match status" value="1"/>
</dbReference>
<keyword evidence="5" id="KW-1185">Reference proteome</keyword>
<dbReference type="InterPro" id="IPR027417">
    <property type="entry name" value="P-loop_NTPase"/>
</dbReference>
<organism evidence="5 6">
    <name type="scientific">Diaphorina citri</name>
    <name type="common">Asian citrus psyllid</name>
    <dbReference type="NCBI Taxonomy" id="121845"/>
    <lineage>
        <taxon>Eukaryota</taxon>
        <taxon>Metazoa</taxon>
        <taxon>Ecdysozoa</taxon>
        <taxon>Arthropoda</taxon>
        <taxon>Hexapoda</taxon>
        <taxon>Insecta</taxon>
        <taxon>Pterygota</taxon>
        <taxon>Neoptera</taxon>
        <taxon>Paraneoptera</taxon>
        <taxon>Hemiptera</taxon>
        <taxon>Sternorrhyncha</taxon>
        <taxon>Psylloidea</taxon>
        <taxon>Psyllidae</taxon>
        <taxon>Diaphorininae</taxon>
        <taxon>Diaphorina</taxon>
    </lineage>
</organism>
<evidence type="ECO:0000259" key="3">
    <source>
        <dbReference type="Pfam" id="PF03028"/>
    </source>
</evidence>
<protein>
    <submittedName>
        <fullName evidence="6">Dynein heavy chain 8, axonemal-like</fullName>
    </submittedName>
</protein>
<dbReference type="Gene3D" id="3.40.50.300">
    <property type="entry name" value="P-loop containing nucleotide triphosphate hydrolases"/>
    <property type="match status" value="1"/>
</dbReference>
<dbReference type="PANTHER" id="PTHR46532">
    <property type="entry name" value="MALE FERTILITY FACTOR KL5"/>
    <property type="match status" value="1"/>
</dbReference>
<comment type="similarity">
    <text evidence="1">Belongs to the dynein heavy chain family.</text>
</comment>
<reference evidence="6" key="1">
    <citation type="submission" date="2025-08" db="UniProtKB">
        <authorList>
            <consortium name="RefSeq"/>
        </authorList>
    </citation>
    <scope>IDENTIFICATION</scope>
</reference>
<sequence>MALTYQQGGWALLQNCHLGLEYMTELFGYLGRVERCHPDFRVWITTEPHPGFPMSLLQIAIKFTSQPPAGLRAGLKRTYGSMSSHMFNYSPREEYTYLLFTTSFLHTVVQERRKFGPLGWNIPYEFNYADWYASCLFMQNHCDSLSKKDTVSWITV</sequence>
<dbReference type="Pfam" id="PF03028">
    <property type="entry name" value="Dynein_heavy"/>
    <property type="match status" value="1"/>
</dbReference>
<dbReference type="Proteomes" id="UP000079169">
    <property type="component" value="Unplaced"/>
</dbReference>
<dbReference type="GO" id="GO:0008569">
    <property type="term" value="F:minus-end-directed microtubule motor activity"/>
    <property type="evidence" value="ECO:0007669"/>
    <property type="project" value="InterPro"/>
</dbReference>
<dbReference type="GO" id="GO:0007018">
    <property type="term" value="P:microtubule-based movement"/>
    <property type="evidence" value="ECO:0007669"/>
    <property type="project" value="InterPro"/>
</dbReference>
<accession>A0A1S3DMS5</accession>
<evidence type="ECO:0000256" key="1">
    <source>
        <dbReference type="ARBA" id="ARBA00008887"/>
    </source>
</evidence>
<dbReference type="GO" id="GO:0005858">
    <property type="term" value="C:axonemal dynein complex"/>
    <property type="evidence" value="ECO:0007669"/>
    <property type="project" value="TreeGrafter"/>
</dbReference>
<dbReference type="AlphaFoldDB" id="A0A1S3DMS5"/>
<dbReference type="GeneID" id="103521631"/>
<dbReference type="KEGG" id="dci:103521631"/>
<proteinExistence type="inferred from homology"/>
<dbReference type="InterPro" id="IPR004273">
    <property type="entry name" value="Dynein_heavy_D6_P-loop"/>
</dbReference>
<gene>
    <name evidence="6" type="primary">LOC103521631</name>
</gene>
<dbReference type="GO" id="GO:0045505">
    <property type="term" value="F:dynein intermediate chain binding"/>
    <property type="evidence" value="ECO:0007669"/>
    <property type="project" value="InterPro"/>
</dbReference>
<dbReference type="PANTHER" id="PTHR46532:SF4">
    <property type="entry name" value="AAA+ ATPASE DOMAIN-CONTAINING PROTEIN"/>
    <property type="match status" value="1"/>
</dbReference>
<dbReference type="PaxDb" id="121845-A0A1S3DMS5"/>
<evidence type="ECO:0000256" key="2">
    <source>
        <dbReference type="ARBA" id="ARBA00022737"/>
    </source>
</evidence>
<dbReference type="GO" id="GO:0051959">
    <property type="term" value="F:dynein light intermediate chain binding"/>
    <property type="evidence" value="ECO:0007669"/>
    <property type="project" value="InterPro"/>
</dbReference>
<evidence type="ECO:0000259" key="4">
    <source>
        <dbReference type="Pfam" id="PF18198"/>
    </source>
</evidence>
<dbReference type="STRING" id="121845.A0A1S3DMS5"/>
<evidence type="ECO:0000313" key="5">
    <source>
        <dbReference type="Proteomes" id="UP000079169"/>
    </source>
</evidence>
<feature type="domain" description="Dynein heavy chain AAA lid" evidence="4">
    <location>
        <begin position="97"/>
        <end position="154"/>
    </location>
</feature>
<keyword evidence="2" id="KW-0677">Repeat</keyword>
<dbReference type="Pfam" id="PF18198">
    <property type="entry name" value="AAA_lid_11"/>
    <property type="match status" value="1"/>
</dbReference>
<feature type="non-terminal residue" evidence="6">
    <location>
        <position position="156"/>
    </location>
</feature>
<dbReference type="InterPro" id="IPR026983">
    <property type="entry name" value="DHC"/>
</dbReference>
<evidence type="ECO:0000313" key="6">
    <source>
        <dbReference type="RefSeq" id="XP_008484964.1"/>
    </source>
</evidence>
<dbReference type="InterPro" id="IPR041658">
    <property type="entry name" value="AAA_lid_11"/>
</dbReference>
<dbReference type="RefSeq" id="XP_008484964.1">
    <property type="nucleotide sequence ID" value="XM_008486742.1"/>
</dbReference>
<name>A0A1S3DMS5_DIACI</name>